<dbReference type="OrthoDB" id="10336226at2759"/>
<sequence length="120" mass="13740">MRFSRFIYLPALLSIGISTASPTPTAAMLEARATWAAMGRNDAEFVYGMDTYKRNYGRNNNVSADEYRQAVAWVKDTLFPNMDTTGIEYNYKQHHNNRYQMPAQDEANQAYTLLGLQPPY</sequence>
<evidence type="ECO:0000313" key="2">
    <source>
        <dbReference type="EMBL" id="ETS86938.1"/>
    </source>
</evidence>
<dbReference type="EMBL" id="KI912109">
    <property type="protein sequence ID" value="ETS86938.1"/>
    <property type="molecule type" value="Genomic_DNA"/>
</dbReference>
<evidence type="ECO:0000256" key="1">
    <source>
        <dbReference type="SAM" id="SignalP"/>
    </source>
</evidence>
<feature type="signal peptide" evidence="1">
    <location>
        <begin position="1"/>
        <end position="22"/>
    </location>
</feature>
<reference evidence="3" key="1">
    <citation type="journal article" date="2015" name="BMC Genomics">
        <title>Genomic and transcriptomic analysis of the endophytic fungus Pestalotiopsis fici reveals its lifestyle and high potential for synthesis of natural products.</title>
        <authorList>
            <person name="Wang X."/>
            <person name="Zhang X."/>
            <person name="Liu L."/>
            <person name="Xiang M."/>
            <person name="Wang W."/>
            <person name="Sun X."/>
            <person name="Che Y."/>
            <person name="Guo L."/>
            <person name="Liu G."/>
            <person name="Guo L."/>
            <person name="Wang C."/>
            <person name="Yin W.B."/>
            <person name="Stadler M."/>
            <person name="Zhang X."/>
            <person name="Liu X."/>
        </authorList>
    </citation>
    <scope>NUCLEOTIDE SEQUENCE [LARGE SCALE GENOMIC DNA]</scope>
    <source>
        <strain evidence="3">W106-1 / CGMCC3.15140</strain>
    </source>
</reference>
<dbReference type="HOGENOM" id="CLU_2050439_0_0_1"/>
<evidence type="ECO:0000313" key="3">
    <source>
        <dbReference type="Proteomes" id="UP000030651"/>
    </source>
</evidence>
<dbReference type="RefSeq" id="XP_007827538.1">
    <property type="nucleotide sequence ID" value="XM_007829347.1"/>
</dbReference>
<keyword evidence="1" id="KW-0732">Signal</keyword>
<dbReference type="AlphaFoldDB" id="W3XLJ5"/>
<proteinExistence type="predicted"/>
<organism evidence="2 3">
    <name type="scientific">Pestalotiopsis fici (strain W106-1 / CGMCC3.15140)</name>
    <dbReference type="NCBI Taxonomy" id="1229662"/>
    <lineage>
        <taxon>Eukaryota</taxon>
        <taxon>Fungi</taxon>
        <taxon>Dikarya</taxon>
        <taxon>Ascomycota</taxon>
        <taxon>Pezizomycotina</taxon>
        <taxon>Sordariomycetes</taxon>
        <taxon>Xylariomycetidae</taxon>
        <taxon>Amphisphaeriales</taxon>
        <taxon>Sporocadaceae</taxon>
        <taxon>Pestalotiopsis</taxon>
    </lineage>
</organism>
<gene>
    <name evidence="2" type="ORF">PFICI_00766</name>
</gene>
<dbReference type="InParanoid" id="W3XLJ5"/>
<feature type="chain" id="PRO_5004834774" evidence="1">
    <location>
        <begin position="23"/>
        <end position="120"/>
    </location>
</feature>
<name>W3XLJ5_PESFW</name>
<dbReference type="KEGG" id="pfy:PFICI_00766"/>
<protein>
    <submittedName>
        <fullName evidence="2">Uncharacterized protein</fullName>
    </submittedName>
</protein>
<dbReference type="Proteomes" id="UP000030651">
    <property type="component" value="Unassembled WGS sequence"/>
</dbReference>
<dbReference type="GeneID" id="19265779"/>
<accession>W3XLJ5</accession>
<keyword evidence="3" id="KW-1185">Reference proteome</keyword>